<accession>A0ABN7WJK5</accession>
<dbReference type="EMBL" id="CAJVQB010046636">
    <property type="protein sequence ID" value="CAG8833064.1"/>
    <property type="molecule type" value="Genomic_DNA"/>
</dbReference>
<comment type="caution">
    <text evidence="1">The sequence shown here is derived from an EMBL/GenBank/DDBJ whole genome shotgun (WGS) entry which is preliminary data.</text>
</comment>
<feature type="non-terminal residue" evidence="1">
    <location>
        <position position="132"/>
    </location>
</feature>
<organism evidence="1 2">
    <name type="scientific">Gigaspora margarita</name>
    <dbReference type="NCBI Taxonomy" id="4874"/>
    <lineage>
        <taxon>Eukaryota</taxon>
        <taxon>Fungi</taxon>
        <taxon>Fungi incertae sedis</taxon>
        <taxon>Mucoromycota</taxon>
        <taxon>Glomeromycotina</taxon>
        <taxon>Glomeromycetes</taxon>
        <taxon>Diversisporales</taxon>
        <taxon>Gigasporaceae</taxon>
        <taxon>Gigaspora</taxon>
    </lineage>
</organism>
<reference evidence="1 2" key="1">
    <citation type="submission" date="2021-06" db="EMBL/GenBank/DDBJ databases">
        <authorList>
            <person name="Kallberg Y."/>
            <person name="Tangrot J."/>
            <person name="Rosling A."/>
        </authorList>
    </citation>
    <scope>NUCLEOTIDE SEQUENCE [LARGE SCALE GENOMIC DNA]</scope>
    <source>
        <strain evidence="1 2">120-4 pot B 10/14</strain>
    </source>
</reference>
<dbReference type="Proteomes" id="UP000789901">
    <property type="component" value="Unassembled WGS sequence"/>
</dbReference>
<sequence>LYEEINHSSELSMLQKDDLNSFYEKLLKQHQKRYINKCSLEEQYVHLHEDYKQILSKYDCRKKHYHYQKNVKNEYDTNFDNSDSKKTLLKIKSDIQLQLDKNYDSKNNFKNIIASAYESNDNYKQFCKEFEK</sequence>
<keyword evidence="2" id="KW-1185">Reference proteome</keyword>
<evidence type="ECO:0000313" key="2">
    <source>
        <dbReference type="Proteomes" id="UP000789901"/>
    </source>
</evidence>
<protein>
    <submittedName>
        <fullName evidence="1">23387_t:CDS:1</fullName>
    </submittedName>
</protein>
<proteinExistence type="predicted"/>
<gene>
    <name evidence="1" type="ORF">GMARGA_LOCUS31365</name>
</gene>
<name>A0ABN7WJK5_GIGMA</name>
<evidence type="ECO:0000313" key="1">
    <source>
        <dbReference type="EMBL" id="CAG8833064.1"/>
    </source>
</evidence>
<feature type="non-terminal residue" evidence="1">
    <location>
        <position position="1"/>
    </location>
</feature>